<dbReference type="PANTHER" id="PTHR30408">
    <property type="entry name" value="TYPE-1 RESTRICTION ENZYME ECOKI SPECIFICITY PROTEIN"/>
    <property type="match status" value="1"/>
</dbReference>
<evidence type="ECO:0000313" key="6">
    <source>
        <dbReference type="Proteomes" id="UP000065533"/>
    </source>
</evidence>
<name>A0ABM5WSM6_9BACL</name>
<proteinExistence type="inferred from homology"/>
<reference evidence="5" key="1">
    <citation type="submission" date="2016-01" db="EMBL/GenBank/DDBJ databases">
        <title>Complete genome of Planococcus kocurri type strain.</title>
        <authorList>
            <person name="See-Too W.S."/>
        </authorList>
    </citation>
    <scope>NUCLEOTIDE SEQUENCE [LARGE SCALE GENOMIC DNA]</scope>
    <source>
        <strain evidence="5">ATCC 43650</strain>
    </source>
</reference>
<dbReference type="SUPFAM" id="SSF116734">
    <property type="entry name" value="DNA methylase specificity domain"/>
    <property type="match status" value="2"/>
</dbReference>
<dbReference type="InterPro" id="IPR052021">
    <property type="entry name" value="Type-I_RS_S_subunit"/>
</dbReference>
<organism evidence="5 6">
    <name type="scientific">Planococcus kocurii</name>
    <dbReference type="NCBI Taxonomy" id="1374"/>
    <lineage>
        <taxon>Bacteria</taxon>
        <taxon>Bacillati</taxon>
        <taxon>Bacillota</taxon>
        <taxon>Bacilli</taxon>
        <taxon>Bacillales</taxon>
        <taxon>Caryophanaceae</taxon>
        <taxon>Planococcus</taxon>
    </lineage>
</organism>
<keyword evidence="3" id="KW-0238">DNA-binding</keyword>
<sequence>MLNKFNRKEFETTYSTETPEGWKIISMGDLFDFYGGMSFSRAALSDEGLLYLHYGDIHKKNQSEFSAEKDTDWLPRVNINPTKVKSGAFLETGDIVFADASEDYEGIGKSVVIINTQNKPFVSGLHTIVAKQRKKLLDNGFKKYFLKPNSVKRQFIKIATGSTVFGISKSNIKTIKALIPPIQEQQKIAEILTSVDEAIEKTEAIIEQTEKVKKGLMQQLLTKGIGHTEFKTTALGEVPEEWEVLKLVDIVGNQKNAIKPGPFGSSLKKEFYVERGYKVYGQEQVIPNDFSIGNYYIDEKKFEELKGFEIKPGDLLISLVGTFGKIAIVPEDYEPGIINPRLLKISFDETKAAVNFYKYYMSSSPFYNQLRGLSQGGQWG</sequence>
<dbReference type="PANTHER" id="PTHR30408:SF12">
    <property type="entry name" value="TYPE I RESTRICTION ENZYME MJAVIII SPECIFICITY SUBUNIT"/>
    <property type="match status" value="1"/>
</dbReference>
<dbReference type="InterPro" id="IPR000055">
    <property type="entry name" value="Restrct_endonuc_typeI_TRD"/>
</dbReference>
<protein>
    <recommendedName>
        <fullName evidence="4">Type I restriction modification DNA specificity domain-containing protein</fullName>
    </recommendedName>
</protein>
<feature type="domain" description="Type I restriction modification DNA specificity" evidence="4">
    <location>
        <begin position="19"/>
        <end position="208"/>
    </location>
</feature>
<gene>
    <name evidence="5" type="ORF">AUO94_00470</name>
</gene>
<keyword evidence="2" id="KW-0680">Restriction system</keyword>
<evidence type="ECO:0000313" key="5">
    <source>
        <dbReference type="EMBL" id="ALS77207.1"/>
    </source>
</evidence>
<dbReference type="Proteomes" id="UP000065533">
    <property type="component" value="Chromosome"/>
</dbReference>
<dbReference type="RefSeq" id="WP_058383887.1">
    <property type="nucleotide sequence ID" value="NZ_CP013661.2"/>
</dbReference>
<keyword evidence="6" id="KW-1185">Reference proteome</keyword>
<evidence type="ECO:0000256" key="1">
    <source>
        <dbReference type="ARBA" id="ARBA00010923"/>
    </source>
</evidence>
<evidence type="ECO:0000259" key="4">
    <source>
        <dbReference type="Pfam" id="PF01420"/>
    </source>
</evidence>
<dbReference type="Gene3D" id="3.90.220.20">
    <property type="entry name" value="DNA methylase specificity domains"/>
    <property type="match status" value="2"/>
</dbReference>
<accession>A0ABM5WSM6</accession>
<dbReference type="Pfam" id="PF01420">
    <property type="entry name" value="Methylase_S"/>
    <property type="match status" value="1"/>
</dbReference>
<dbReference type="EMBL" id="CP013661">
    <property type="protein sequence ID" value="ALS77207.1"/>
    <property type="molecule type" value="Genomic_DNA"/>
</dbReference>
<evidence type="ECO:0000256" key="2">
    <source>
        <dbReference type="ARBA" id="ARBA00022747"/>
    </source>
</evidence>
<evidence type="ECO:0000256" key="3">
    <source>
        <dbReference type="ARBA" id="ARBA00023125"/>
    </source>
</evidence>
<comment type="similarity">
    <text evidence="1">Belongs to the type-I restriction system S methylase family.</text>
</comment>
<dbReference type="InterPro" id="IPR044946">
    <property type="entry name" value="Restrct_endonuc_typeI_TRD_sf"/>
</dbReference>